<comment type="caution">
    <text evidence="1">The sequence shown here is derived from an EMBL/GenBank/DDBJ whole genome shotgun (WGS) entry which is preliminary data.</text>
</comment>
<dbReference type="RefSeq" id="WP_386188972.1">
    <property type="nucleotide sequence ID" value="NZ_JBHSBC010000005.1"/>
</dbReference>
<evidence type="ECO:0000313" key="2">
    <source>
        <dbReference type="Proteomes" id="UP001595698"/>
    </source>
</evidence>
<proteinExistence type="predicted"/>
<gene>
    <name evidence="1" type="ORF">ACFOYY_07990</name>
</gene>
<sequence>MSEEQVRATREAPLRRLTASVLGPYANNAMSTWGEEGEFKHFLPRLLELLVMEELNGFLYADITMMRIGNAWKSWRRPEREAIVAVCDAWWRHTLNHYPRGVDVMMMIEALADDLGLDLAPYLAEWESNSTEAAARHMAWLMNDFTSSVAHDIEWYALLTDWITGPAPAAIMERAFFATGSPKVLQELFDGLENHRLWREH</sequence>
<keyword evidence="2" id="KW-1185">Reference proteome</keyword>
<protein>
    <submittedName>
        <fullName evidence="1">Uncharacterized protein</fullName>
    </submittedName>
</protein>
<reference evidence="2" key="1">
    <citation type="journal article" date="2019" name="Int. J. Syst. Evol. Microbiol.">
        <title>The Global Catalogue of Microorganisms (GCM) 10K type strain sequencing project: providing services to taxonomists for standard genome sequencing and annotation.</title>
        <authorList>
            <consortium name="The Broad Institute Genomics Platform"/>
            <consortium name="The Broad Institute Genome Sequencing Center for Infectious Disease"/>
            <person name="Wu L."/>
            <person name="Ma J."/>
        </authorList>
    </citation>
    <scope>NUCLEOTIDE SEQUENCE [LARGE SCALE GENOMIC DNA]</scope>
    <source>
        <strain evidence="2">TBRC 7912</strain>
    </source>
</reference>
<evidence type="ECO:0000313" key="1">
    <source>
        <dbReference type="EMBL" id="MFC3980057.1"/>
    </source>
</evidence>
<dbReference type="Proteomes" id="UP001595698">
    <property type="component" value="Unassembled WGS sequence"/>
</dbReference>
<name>A0ABV8EUN2_9ACTN</name>
<organism evidence="1 2">
    <name type="scientific">Streptosporangium jomthongense</name>
    <dbReference type="NCBI Taxonomy" id="1193683"/>
    <lineage>
        <taxon>Bacteria</taxon>
        <taxon>Bacillati</taxon>
        <taxon>Actinomycetota</taxon>
        <taxon>Actinomycetes</taxon>
        <taxon>Streptosporangiales</taxon>
        <taxon>Streptosporangiaceae</taxon>
        <taxon>Streptosporangium</taxon>
    </lineage>
</organism>
<dbReference type="EMBL" id="JBHSBC010000005">
    <property type="protein sequence ID" value="MFC3980057.1"/>
    <property type="molecule type" value="Genomic_DNA"/>
</dbReference>
<accession>A0ABV8EUN2</accession>